<dbReference type="AlphaFoldDB" id="A0A423XAD3"/>
<dbReference type="SMART" id="SM01160">
    <property type="entry name" value="DUF1751"/>
    <property type="match status" value="1"/>
</dbReference>
<feature type="transmembrane region" description="Helical" evidence="6">
    <location>
        <begin position="125"/>
        <end position="148"/>
    </location>
</feature>
<dbReference type="FunCoup" id="A0A423XAD3">
    <property type="interactions" value="564"/>
</dbReference>
<feature type="transmembrane region" description="Helical" evidence="6">
    <location>
        <begin position="97"/>
        <end position="119"/>
    </location>
</feature>
<evidence type="ECO:0000256" key="1">
    <source>
        <dbReference type="ARBA" id="ARBA00004141"/>
    </source>
</evidence>
<evidence type="ECO:0000256" key="2">
    <source>
        <dbReference type="ARBA" id="ARBA00022692"/>
    </source>
</evidence>
<feature type="region of interest" description="Disordered" evidence="5">
    <location>
        <begin position="376"/>
        <end position="420"/>
    </location>
</feature>
<keyword evidence="2 6" id="KW-0812">Transmembrane</keyword>
<dbReference type="InterPro" id="IPR035952">
    <property type="entry name" value="Rhomboid-like_sf"/>
</dbReference>
<evidence type="ECO:0008006" key="9">
    <source>
        <dbReference type="Google" id="ProtNLM"/>
    </source>
</evidence>
<dbReference type="GO" id="GO:0016020">
    <property type="term" value="C:membrane"/>
    <property type="evidence" value="ECO:0007669"/>
    <property type="project" value="UniProtKB-SubCell"/>
</dbReference>
<gene>
    <name evidence="7" type="ORF">VPNG_04684</name>
</gene>
<keyword evidence="4 6" id="KW-0472">Membrane</keyword>
<protein>
    <recommendedName>
        <fullName evidence="9">Peptidase S54 rhomboid domain-containing protein</fullName>
    </recommendedName>
</protein>
<feature type="compositionally biased region" description="Polar residues" evidence="5">
    <location>
        <begin position="380"/>
        <end position="398"/>
    </location>
</feature>
<keyword evidence="3 6" id="KW-1133">Transmembrane helix</keyword>
<dbReference type="STRING" id="1230097.A0A423XAD3"/>
<dbReference type="GO" id="GO:0005794">
    <property type="term" value="C:Golgi apparatus"/>
    <property type="evidence" value="ECO:0007669"/>
    <property type="project" value="TreeGrafter"/>
</dbReference>
<dbReference type="InterPro" id="IPR013861">
    <property type="entry name" value="TMEM115/Pdh1/Rbl19"/>
</dbReference>
<dbReference type="OrthoDB" id="73612at2759"/>
<feature type="compositionally biased region" description="Basic residues" evidence="5">
    <location>
        <begin position="279"/>
        <end position="289"/>
    </location>
</feature>
<dbReference type="Proteomes" id="UP000285146">
    <property type="component" value="Unassembled WGS sequence"/>
</dbReference>
<comment type="caution">
    <text evidence="7">The sequence shown here is derived from an EMBL/GenBank/DDBJ whole genome shotgun (WGS) entry which is preliminary data.</text>
</comment>
<dbReference type="PANTHER" id="PTHR13377:SF3">
    <property type="entry name" value="TRANSMEMBRANE PROTEIN 115"/>
    <property type="match status" value="1"/>
</dbReference>
<evidence type="ECO:0000313" key="8">
    <source>
        <dbReference type="Proteomes" id="UP000285146"/>
    </source>
</evidence>
<dbReference type="Pfam" id="PF08551">
    <property type="entry name" value="DUF1751"/>
    <property type="match status" value="1"/>
</dbReference>
<dbReference type="GO" id="GO:0006890">
    <property type="term" value="P:retrograde vesicle-mediated transport, Golgi to endoplasmic reticulum"/>
    <property type="evidence" value="ECO:0007669"/>
    <property type="project" value="InterPro"/>
</dbReference>
<sequence>MPPRINIPPVTRILLITLGLQSFLSAAIRYKQWTANSEIVIPYLNLIPQLSLVYPWTFVTTTLVENNVFTLAIAALTLYNGGRYLERAWSSREFAKFLLITALVPNTLSFATLIIFFTFTRNESWTLSPIAGTIPLQISFLVAFSQLVPAHTVTLFRGILSLRVPRFPLAYLGLVIFLTLTPLLTVASCLLATFGLLTSWTYLRFYKTVFPDLDSSQAPYSSLRGDASETFAFSEFFPGPVKPLVAAAGDHIFNVLVSLRLCTPFSQADVSAAGTGYHGHNHNHTHGHRGAAPGSARAEAERRRALALKALDQRLHAATAAGRGGGGATTASSSSSSSSAAVAAAAAGTSSVAGRSVSPVPPAPGAGSVAAAVIPPVTGPTVSQQPVSNNQTAMTSRPSDGLLGETSFNPDVNDGDKSEP</sequence>
<evidence type="ECO:0000256" key="3">
    <source>
        <dbReference type="ARBA" id="ARBA00022989"/>
    </source>
</evidence>
<reference evidence="7 8" key="1">
    <citation type="submission" date="2015-09" db="EMBL/GenBank/DDBJ databases">
        <title>Host preference determinants of Valsa canker pathogens revealed by comparative genomics.</title>
        <authorList>
            <person name="Yin Z."/>
            <person name="Huang L."/>
        </authorList>
    </citation>
    <scope>NUCLEOTIDE SEQUENCE [LARGE SCALE GENOMIC DNA]</scope>
    <source>
        <strain evidence="7 8">SXYLt</strain>
    </source>
</reference>
<feature type="region of interest" description="Disordered" evidence="5">
    <location>
        <begin position="276"/>
        <end position="301"/>
    </location>
</feature>
<accession>A0A423XAD3</accession>
<evidence type="ECO:0000256" key="6">
    <source>
        <dbReference type="SAM" id="Phobius"/>
    </source>
</evidence>
<evidence type="ECO:0000256" key="4">
    <source>
        <dbReference type="ARBA" id="ARBA00023136"/>
    </source>
</evidence>
<keyword evidence="8" id="KW-1185">Reference proteome</keyword>
<evidence type="ECO:0000313" key="7">
    <source>
        <dbReference type="EMBL" id="ROW12866.1"/>
    </source>
</evidence>
<dbReference type="EMBL" id="LKEB01000023">
    <property type="protein sequence ID" value="ROW12866.1"/>
    <property type="molecule type" value="Genomic_DNA"/>
</dbReference>
<name>A0A423XAD3_9PEZI</name>
<evidence type="ECO:0000256" key="5">
    <source>
        <dbReference type="SAM" id="MobiDB-lite"/>
    </source>
</evidence>
<dbReference type="PANTHER" id="PTHR13377">
    <property type="entry name" value="PLACENTAL PROTEIN 6"/>
    <property type="match status" value="1"/>
</dbReference>
<dbReference type="InParanoid" id="A0A423XAD3"/>
<comment type="subcellular location">
    <subcellularLocation>
        <location evidence="1">Membrane</location>
        <topology evidence="1">Multi-pass membrane protein</topology>
    </subcellularLocation>
</comment>
<feature type="transmembrane region" description="Helical" evidence="6">
    <location>
        <begin position="169"/>
        <end position="197"/>
    </location>
</feature>
<proteinExistence type="predicted"/>
<dbReference type="SUPFAM" id="SSF144091">
    <property type="entry name" value="Rhomboid-like"/>
    <property type="match status" value="1"/>
</dbReference>
<organism evidence="7 8">
    <name type="scientific">Cytospora leucostoma</name>
    <dbReference type="NCBI Taxonomy" id="1230097"/>
    <lineage>
        <taxon>Eukaryota</taxon>
        <taxon>Fungi</taxon>
        <taxon>Dikarya</taxon>
        <taxon>Ascomycota</taxon>
        <taxon>Pezizomycotina</taxon>
        <taxon>Sordariomycetes</taxon>
        <taxon>Sordariomycetidae</taxon>
        <taxon>Diaporthales</taxon>
        <taxon>Cytosporaceae</taxon>
        <taxon>Cytospora</taxon>
    </lineage>
</organism>